<organism evidence="3 4">
    <name type="scientific">Trinickia dabaoshanensis</name>
    <dbReference type="NCBI Taxonomy" id="564714"/>
    <lineage>
        <taxon>Bacteria</taxon>
        <taxon>Pseudomonadati</taxon>
        <taxon>Pseudomonadota</taxon>
        <taxon>Betaproteobacteria</taxon>
        <taxon>Burkholderiales</taxon>
        <taxon>Burkholderiaceae</taxon>
        <taxon>Trinickia</taxon>
    </lineage>
</organism>
<dbReference type="CDD" id="cd03794">
    <property type="entry name" value="GT4_WbuB-like"/>
    <property type="match status" value="1"/>
</dbReference>
<dbReference type="Pfam" id="PF13692">
    <property type="entry name" value="Glyco_trans_1_4"/>
    <property type="match status" value="1"/>
</dbReference>
<evidence type="ECO:0000256" key="1">
    <source>
        <dbReference type="SAM" id="MobiDB-lite"/>
    </source>
</evidence>
<dbReference type="InterPro" id="IPR028098">
    <property type="entry name" value="Glyco_trans_4-like_N"/>
</dbReference>
<comment type="caution">
    <text evidence="3">The sequence shown here is derived from an EMBL/GenBank/DDBJ whole genome shotgun (WGS) entry which is preliminary data.</text>
</comment>
<keyword evidence="4" id="KW-1185">Reference proteome</keyword>
<keyword evidence="3" id="KW-0808">Transferase</keyword>
<accession>A0A2N7VW29</accession>
<feature type="domain" description="Glycosyltransferase subfamily 4-like N-terminal" evidence="2">
    <location>
        <begin position="41"/>
        <end position="228"/>
    </location>
</feature>
<dbReference type="Gene3D" id="3.40.50.2000">
    <property type="entry name" value="Glycogen Phosphorylase B"/>
    <property type="match status" value="2"/>
</dbReference>
<dbReference type="Pfam" id="PF13579">
    <property type="entry name" value="Glyco_trans_4_4"/>
    <property type="match status" value="1"/>
</dbReference>
<evidence type="ECO:0000313" key="4">
    <source>
        <dbReference type="Proteomes" id="UP000235616"/>
    </source>
</evidence>
<proteinExistence type="predicted"/>
<protein>
    <submittedName>
        <fullName evidence="3">Colanic acid biosynthesis glycosyltransferase WcaI</fullName>
    </submittedName>
</protein>
<dbReference type="AlphaFoldDB" id="A0A2N7VW29"/>
<dbReference type="RefSeq" id="WP_102645082.1">
    <property type="nucleotide sequence ID" value="NZ_PNYA01000006.1"/>
</dbReference>
<dbReference type="PANTHER" id="PTHR45947:SF3">
    <property type="entry name" value="SULFOQUINOVOSYL TRANSFERASE SQD2"/>
    <property type="match status" value="1"/>
</dbReference>
<evidence type="ECO:0000259" key="2">
    <source>
        <dbReference type="Pfam" id="PF13579"/>
    </source>
</evidence>
<reference evidence="3 4" key="1">
    <citation type="submission" date="2018-01" db="EMBL/GenBank/DDBJ databases">
        <title>Whole genome analyses suggest that Burkholderia sensu lato contains two further novel genera in the rhizoxinica-symbiotica group Mycetohabitans gen. nov., and Trinickia gen. nov.: implications for the evolution of diazotrophy and nodulation in the Burkholderiaceae.</title>
        <authorList>
            <person name="Estrada-de los Santos P."/>
            <person name="Palmer M."/>
            <person name="Chavez-Ramirez B."/>
            <person name="Beukes C."/>
            <person name="Steenkamp E.T."/>
            <person name="Hirsch A.M."/>
            <person name="Manyaka P."/>
            <person name="Maluk M."/>
            <person name="Lafos M."/>
            <person name="Crook M."/>
            <person name="Gross E."/>
            <person name="Simon M.F."/>
            <person name="Bueno dos Reis Junior F."/>
            <person name="Poole P.S."/>
            <person name="Venter S.N."/>
            <person name="James E.K."/>
        </authorList>
    </citation>
    <scope>NUCLEOTIDE SEQUENCE [LARGE SCALE GENOMIC DNA]</scope>
    <source>
        <strain evidence="3 4">GIMN1.004</strain>
    </source>
</reference>
<dbReference type="SUPFAM" id="SSF53756">
    <property type="entry name" value="UDP-Glycosyltransferase/glycogen phosphorylase"/>
    <property type="match status" value="1"/>
</dbReference>
<name>A0A2N7VW29_9BURK</name>
<dbReference type="GO" id="GO:0016758">
    <property type="term" value="F:hexosyltransferase activity"/>
    <property type="evidence" value="ECO:0007669"/>
    <property type="project" value="TreeGrafter"/>
</dbReference>
<gene>
    <name evidence="3" type="ORF">C0Z18_08755</name>
</gene>
<dbReference type="NCBIfam" id="NF007640">
    <property type="entry name" value="PRK10307.1"/>
    <property type="match status" value="1"/>
</dbReference>
<sequence length="433" mass="46841">MATGAEGGSSERVHSHGAAPRRASKAPRIVVCTLNYAPELTGIGKYSGELVESLADHGFEVAVVTAQPHYPGWRIFEGFSNRYSVERPRPGVSVFRCPLYVPAKPGGVKRLVHYASFMLSALPVMARLTAWRPAVVWVVEPSLMCAMPALTVAKLTGAKCWLHVQDYEVDAAFVLGLVRAPWLRRLALGIEQALIRRFDIVSSISKRMLDLARTKGVDSGKLVFLPNWVTVGEESGGASENRYRQELALAPGCKVCLYSGNMGQKQGLEILAEAARILERRSDIRFVFCGEGSGRSAFEALCAGLSNVTFLPLQPAQRVAELLACADVHLLPQRADVTDLVMPSKLAGMLASARPVVTTAQQGSELSAVVSQCGIAVEPGDTHAFAAAIESLIDQPAWASQCGVRGRQYALMNFDRKRVMANFVDSLTLLCSE</sequence>
<dbReference type="OrthoDB" id="9787293at2"/>
<dbReference type="Proteomes" id="UP000235616">
    <property type="component" value="Unassembled WGS sequence"/>
</dbReference>
<feature type="region of interest" description="Disordered" evidence="1">
    <location>
        <begin position="1"/>
        <end position="21"/>
    </location>
</feature>
<dbReference type="PANTHER" id="PTHR45947">
    <property type="entry name" value="SULFOQUINOVOSYL TRANSFERASE SQD2"/>
    <property type="match status" value="1"/>
</dbReference>
<dbReference type="InterPro" id="IPR050194">
    <property type="entry name" value="Glycosyltransferase_grp1"/>
</dbReference>
<dbReference type="EMBL" id="PNYA01000006">
    <property type="protein sequence ID" value="PMS21343.1"/>
    <property type="molecule type" value="Genomic_DNA"/>
</dbReference>
<evidence type="ECO:0000313" key="3">
    <source>
        <dbReference type="EMBL" id="PMS21343.1"/>
    </source>
</evidence>